<dbReference type="RefSeq" id="XP_022144911.1">
    <property type="nucleotide sequence ID" value="XM_022289219.1"/>
</dbReference>
<dbReference type="Gene3D" id="3.30.70.100">
    <property type="match status" value="1"/>
</dbReference>
<organism evidence="2 3">
    <name type="scientific">Momordica charantia</name>
    <name type="common">Bitter gourd</name>
    <name type="synonym">Balsam pear</name>
    <dbReference type="NCBI Taxonomy" id="3673"/>
    <lineage>
        <taxon>Eukaryota</taxon>
        <taxon>Viridiplantae</taxon>
        <taxon>Streptophyta</taxon>
        <taxon>Embryophyta</taxon>
        <taxon>Tracheophyta</taxon>
        <taxon>Spermatophyta</taxon>
        <taxon>Magnoliopsida</taxon>
        <taxon>eudicotyledons</taxon>
        <taxon>Gunneridae</taxon>
        <taxon>Pentapetalae</taxon>
        <taxon>rosids</taxon>
        <taxon>fabids</taxon>
        <taxon>Cucurbitales</taxon>
        <taxon>Cucurbitaceae</taxon>
        <taxon>Momordiceae</taxon>
        <taxon>Momordica</taxon>
    </lineage>
</organism>
<reference evidence="3" key="1">
    <citation type="submission" date="2025-08" db="UniProtKB">
        <authorList>
            <consortium name="RefSeq"/>
        </authorList>
    </citation>
    <scope>IDENTIFICATION</scope>
    <source>
        <strain evidence="3">OHB3-1</strain>
    </source>
</reference>
<dbReference type="InterPro" id="IPR044526">
    <property type="entry name" value="NAKR1-3"/>
</dbReference>
<accession>A0A6J1CUT7</accession>
<dbReference type="OrthoDB" id="689350at2759"/>
<dbReference type="Pfam" id="PF00403">
    <property type="entry name" value="HMA"/>
    <property type="match status" value="1"/>
</dbReference>
<dbReference type="SUPFAM" id="SSF55008">
    <property type="entry name" value="HMA, heavy metal-associated domain"/>
    <property type="match status" value="1"/>
</dbReference>
<sequence length="145" mass="16329">MIMGKKLKKIASVLDCFSSASSCSSCFCINSMEDQQEDEFDKEPLMPLPTHNQKEQSLRLKDLVNGNQTLAFQLKPKMVMLRVSMHCRGCARKVEKHISKMEGVSSYTIDLETKMVIIIGDILPFEVVESVSKVKNAQLWQSSLA</sequence>
<dbReference type="GO" id="GO:0046872">
    <property type="term" value="F:metal ion binding"/>
    <property type="evidence" value="ECO:0007669"/>
    <property type="project" value="InterPro"/>
</dbReference>
<dbReference type="InterPro" id="IPR006121">
    <property type="entry name" value="HMA_dom"/>
</dbReference>
<name>A0A6J1CUT7_MOMCH</name>
<dbReference type="GeneID" id="111014475"/>
<feature type="domain" description="HMA" evidence="1">
    <location>
        <begin position="76"/>
        <end position="142"/>
    </location>
</feature>
<evidence type="ECO:0000313" key="3">
    <source>
        <dbReference type="RefSeq" id="XP_022144911.1"/>
    </source>
</evidence>
<dbReference type="KEGG" id="mcha:111014475"/>
<evidence type="ECO:0000259" key="1">
    <source>
        <dbReference type="PROSITE" id="PS50846"/>
    </source>
</evidence>
<dbReference type="CDD" id="cd00371">
    <property type="entry name" value="HMA"/>
    <property type="match status" value="1"/>
</dbReference>
<proteinExistence type="predicted"/>
<dbReference type="AlphaFoldDB" id="A0A6J1CUT7"/>
<dbReference type="PROSITE" id="PS50846">
    <property type="entry name" value="HMA_2"/>
    <property type="match status" value="1"/>
</dbReference>
<dbReference type="PANTHER" id="PTHR46119:SF11">
    <property type="entry name" value="HEAVY METAL TRANSPORT_DETOXIFICATION SUPERFAMILY PROTEIN"/>
    <property type="match status" value="1"/>
</dbReference>
<dbReference type="InterPro" id="IPR036163">
    <property type="entry name" value="HMA_dom_sf"/>
</dbReference>
<protein>
    <submittedName>
        <fullName evidence="3">Protein SODIUM POTASSIUM ROOT DEFECTIVE 1</fullName>
    </submittedName>
</protein>
<dbReference type="Proteomes" id="UP000504603">
    <property type="component" value="Unplaced"/>
</dbReference>
<evidence type="ECO:0000313" key="2">
    <source>
        <dbReference type="Proteomes" id="UP000504603"/>
    </source>
</evidence>
<keyword evidence="2" id="KW-1185">Reference proteome</keyword>
<gene>
    <name evidence="3" type="primary">LOC111014475</name>
</gene>
<dbReference type="PANTHER" id="PTHR46119">
    <property type="entry name" value="OS08G0405700 PROTEIN"/>
    <property type="match status" value="1"/>
</dbReference>